<name>A0ACC1P7X2_9APHY</name>
<evidence type="ECO:0000313" key="2">
    <source>
        <dbReference type="Proteomes" id="UP001144978"/>
    </source>
</evidence>
<dbReference type="Proteomes" id="UP001144978">
    <property type="component" value="Unassembled WGS sequence"/>
</dbReference>
<keyword evidence="2" id="KW-1185">Reference proteome</keyword>
<reference evidence="1" key="1">
    <citation type="submission" date="2022-08" db="EMBL/GenBank/DDBJ databases">
        <title>Genome Sequence of Pycnoporus sanguineus.</title>
        <authorList>
            <person name="Buettner E."/>
        </authorList>
    </citation>
    <scope>NUCLEOTIDE SEQUENCE</scope>
    <source>
        <strain evidence="1">CG-C14</strain>
    </source>
</reference>
<protein>
    <submittedName>
        <fullName evidence="1">Uncharacterized protein</fullName>
    </submittedName>
</protein>
<gene>
    <name evidence="1" type="ORF">NUW54_g9184</name>
</gene>
<accession>A0ACC1P7X2</accession>
<dbReference type="EMBL" id="JANSHE010003005">
    <property type="protein sequence ID" value="KAJ2988213.1"/>
    <property type="molecule type" value="Genomic_DNA"/>
</dbReference>
<evidence type="ECO:0000313" key="1">
    <source>
        <dbReference type="EMBL" id="KAJ2988213.1"/>
    </source>
</evidence>
<comment type="caution">
    <text evidence="1">The sequence shown here is derived from an EMBL/GenBank/DDBJ whole genome shotgun (WGS) entry which is preliminary data.</text>
</comment>
<organism evidence="1 2">
    <name type="scientific">Trametes sanguinea</name>
    <dbReference type="NCBI Taxonomy" id="158606"/>
    <lineage>
        <taxon>Eukaryota</taxon>
        <taxon>Fungi</taxon>
        <taxon>Dikarya</taxon>
        <taxon>Basidiomycota</taxon>
        <taxon>Agaricomycotina</taxon>
        <taxon>Agaricomycetes</taxon>
        <taxon>Polyporales</taxon>
        <taxon>Polyporaceae</taxon>
        <taxon>Trametes</taxon>
    </lineage>
</organism>
<proteinExistence type="predicted"/>
<sequence>MTRLFLFLCLWLSLWAQNVLGSILAIDYGADFIKASLFIKASVKDKAKTPVIIGPAPLWRLTVYDSTGPREFLVGLPHTTAGTLAGRGTRTYVAIDVSQKNGPFVYLKDAWRVDHEGIEQEGKILAVLNDNSGGGPVSSVPTLLCHGDVGAQVTLSQEEWNLQHPGVDPKDCRLKAHRHYRLVVKEVCLPMRDFKSSHDLIMLLLDCIEAHGQAYARKRLLHRDVSAGNVLILPKEEVVDGVIKLKRVGILADWELAKREVDPRTDDAPRQPDRTGTWQFTSAMALANPSKRIV</sequence>